<gene>
    <name evidence="1" type="ORF">XENOCAPTIV_016586</name>
</gene>
<evidence type="ECO:0000313" key="2">
    <source>
        <dbReference type="Proteomes" id="UP001434883"/>
    </source>
</evidence>
<reference evidence="1 2" key="1">
    <citation type="submission" date="2021-06" db="EMBL/GenBank/DDBJ databases">
        <authorList>
            <person name="Palmer J.M."/>
        </authorList>
    </citation>
    <scope>NUCLEOTIDE SEQUENCE [LARGE SCALE GENOMIC DNA]</scope>
    <source>
        <strain evidence="1 2">XC_2019</strain>
        <tissue evidence="1">Muscle</tissue>
    </source>
</reference>
<evidence type="ECO:0000313" key="1">
    <source>
        <dbReference type="EMBL" id="MEQ2216460.1"/>
    </source>
</evidence>
<dbReference type="Proteomes" id="UP001434883">
    <property type="component" value="Unassembled WGS sequence"/>
</dbReference>
<protein>
    <submittedName>
        <fullName evidence="1">Uncharacterized protein</fullName>
    </submittedName>
</protein>
<accession>A0ABV0S7D3</accession>
<organism evidence="1 2">
    <name type="scientific">Xenoophorus captivus</name>
    <dbReference type="NCBI Taxonomy" id="1517983"/>
    <lineage>
        <taxon>Eukaryota</taxon>
        <taxon>Metazoa</taxon>
        <taxon>Chordata</taxon>
        <taxon>Craniata</taxon>
        <taxon>Vertebrata</taxon>
        <taxon>Euteleostomi</taxon>
        <taxon>Actinopterygii</taxon>
        <taxon>Neopterygii</taxon>
        <taxon>Teleostei</taxon>
        <taxon>Neoteleostei</taxon>
        <taxon>Acanthomorphata</taxon>
        <taxon>Ovalentaria</taxon>
        <taxon>Atherinomorphae</taxon>
        <taxon>Cyprinodontiformes</taxon>
        <taxon>Goodeidae</taxon>
        <taxon>Xenoophorus</taxon>
    </lineage>
</organism>
<sequence>MSPERLLSCLPGVALLHVKGTFYFLKATFKDAEASREEGEEVMHCRTLRKGCIPAFLLLLSHVQSRELTVSSTGSCLIHTCTQSKIKKEAHRFVSIPPRSNMLSRVGLQSQRQYMFLSP</sequence>
<keyword evidence="2" id="KW-1185">Reference proteome</keyword>
<name>A0ABV0S7D3_9TELE</name>
<proteinExistence type="predicted"/>
<dbReference type="EMBL" id="JAHRIN010070661">
    <property type="protein sequence ID" value="MEQ2216460.1"/>
    <property type="molecule type" value="Genomic_DNA"/>
</dbReference>
<comment type="caution">
    <text evidence="1">The sequence shown here is derived from an EMBL/GenBank/DDBJ whole genome shotgun (WGS) entry which is preliminary data.</text>
</comment>